<dbReference type="GO" id="GO:0022857">
    <property type="term" value="F:transmembrane transporter activity"/>
    <property type="evidence" value="ECO:0007669"/>
    <property type="project" value="InterPro"/>
</dbReference>
<gene>
    <name evidence="6" type="ORF">AVDCRST_MAG08-2708</name>
</gene>
<evidence type="ECO:0000313" key="6">
    <source>
        <dbReference type="EMBL" id="CAA9261644.1"/>
    </source>
</evidence>
<feature type="domain" description="Major facilitator superfamily (MFS) profile" evidence="5">
    <location>
        <begin position="21"/>
        <end position="403"/>
    </location>
</feature>
<evidence type="ECO:0000259" key="5">
    <source>
        <dbReference type="PROSITE" id="PS50850"/>
    </source>
</evidence>
<protein>
    <recommendedName>
        <fullName evidence="5">Major facilitator superfamily (MFS) profile domain-containing protein</fullName>
    </recommendedName>
</protein>
<dbReference type="Gene3D" id="1.20.1250.20">
    <property type="entry name" value="MFS general substrate transporter like domains"/>
    <property type="match status" value="2"/>
</dbReference>
<dbReference type="AlphaFoldDB" id="A0A6J4IV88"/>
<dbReference type="InterPro" id="IPR011701">
    <property type="entry name" value="MFS"/>
</dbReference>
<dbReference type="PROSITE" id="PS50850">
    <property type="entry name" value="MFS"/>
    <property type="match status" value="1"/>
</dbReference>
<reference evidence="6" key="1">
    <citation type="submission" date="2020-02" db="EMBL/GenBank/DDBJ databases">
        <authorList>
            <person name="Meier V. D."/>
        </authorList>
    </citation>
    <scope>NUCLEOTIDE SEQUENCE</scope>
    <source>
        <strain evidence="6">AVDCRST_MAG08</strain>
    </source>
</reference>
<dbReference type="SUPFAM" id="SSF103473">
    <property type="entry name" value="MFS general substrate transporter"/>
    <property type="match status" value="1"/>
</dbReference>
<feature type="transmembrane region" description="Helical" evidence="4">
    <location>
        <begin position="378"/>
        <end position="398"/>
    </location>
</feature>
<sequence length="417" mass="42868">MEADRSDAAGPAPGRGRDIRICALIGTGHFLSHFYMLCLPPLFLSWREEFGVSYAALGLVVALMGGATAALQTPVGFWVDRHGARPFLIGGTLLMALAVAAMGLAPAFWVILVLAVLSGVGNSVIHPADYAILAGSIDKGFMGRAFALHTFTGNLGFALAPPTIALMLAFMDWRAALLLVGLLGVPVVGAILLQSRMLREQPKPRQKESGPTGRALLLSRPILLFFAFFLLSSMAGSGVQAWLVTVLGQLWGTPVLVASSALTGYMVGATAGTLVGGWLADRARSGLLGTVVLLTCGAMALLLLPGLVALPDALLSVVAVLAGLALGTSRTPRDVMLRDASPPGEVGKVFGFVSAGLPLGGAITPVPLGLLIDFGYPHLVLPVVAGFLGLSLLCAGGAEGGARAERGRAARVAAPAE</sequence>
<keyword evidence="1 4" id="KW-0812">Transmembrane</keyword>
<feature type="transmembrane region" description="Helical" evidence="4">
    <location>
        <begin position="83"/>
        <end position="101"/>
    </location>
</feature>
<feature type="transmembrane region" description="Helical" evidence="4">
    <location>
        <begin position="215"/>
        <end position="235"/>
    </location>
</feature>
<feature type="transmembrane region" description="Helical" evidence="4">
    <location>
        <begin position="313"/>
        <end position="329"/>
    </location>
</feature>
<dbReference type="InterPro" id="IPR020846">
    <property type="entry name" value="MFS_dom"/>
</dbReference>
<feature type="transmembrane region" description="Helical" evidence="4">
    <location>
        <begin position="287"/>
        <end position="307"/>
    </location>
</feature>
<feature type="transmembrane region" description="Helical" evidence="4">
    <location>
        <begin position="50"/>
        <end position="71"/>
    </location>
</feature>
<name>A0A6J4IV88_9PROT</name>
<dbReference type="PANTHER" id="PTHR43129">
    <property type="entry name" value="FOSMIDOMYCIN RESISTANCE PROTEIN"/>
    <property type="match status" value="1"/>
</dbReference>
<evidence type="ECO:0000256" key="1">
    <source>
        <dbReference type="ARBA" id="ARBA00022692"/>
    </source>
</evidence>
<dbReference type="EMBL" id="CADCTG010000201">
    <property type="protein sequence ID" value="CAA9261644.1"/>
    <property type="molecule type" value="Genomic_DNA"/>
</dbReference>
<keyword evidence="2 4" id="KW-1133">Transmembrane helix</keyword>
<proteinExistence type="predicted"/>
<dbReference type="PANTHER" id="PTHR43129:SF1">
    <property type="entry name" value="FOSMIDOMYCIN RESISTANCE PROTEIN"/>
    <property type="match status" value="1"/>
</dbReference>
<dbReference type="InterPro" id="IPR036259">
    <property type="entry name" value="MFS_trans_sf"/>
</dbReference>
<evidence type="ECO:0000256" key="3">
    <source>
        <dbReference type="ARBA" id="ARBA00023136"/>
    </source>
</evidence>
<organism evidence="6">
    <name type="scientific">uncultured Acetobacteraceae bacterium</name>
    <dbReference type="NCBI Taxonomy" id="169975"/>
    <lineage>
        <taxon>Bacteria</taxon>
        <taxon>Pseudomonadati</taxon>
        <taxon>Pseudomonadota</taxon>
        <taxon>Alphaproteobacteria</taxon>
        <taxon>Acetobacterales</taxon>
        <taxon>Acetobacteraceae</taxon>
        <taxon>environmental samples</taxon>
    </lineage>
</organism>
<feature type="transmembrane region" description="Helical" evidence="4">
    <location>
        <begin position="255"/>
        <end position="280"/>
    </location>
</feature>
<feature type="transmembrane region" description="Helical" evidence="4">
    <location>
        <begin position="175"/>
        <end position="194"/>
    </location>
</feature>
<dbReference type="GO" id="GO:0005886">
    <property type="term" value="C:plasma membrane"/>
    <property type="evidence" value="ECO:0007669"/>
    <property type="project" value="TreeGrafter"/>
</dbReference>
<feature type="transmembrane region" description="Helical" evidence="4">
    <location>
        <begin position="107"/>
        <end position="125"/>
    </location>
</feature>
<feature type="transmembrane region" description="Helical" evidence="4">
    <location>
        <begin position="146"/>
        <end position="169"/>
    </location>
</feature>
<evidence type="ECO:0000256" key="4">
    <source>
        <dbReference type="SAM" id="Phobius"/>
    </source>
</evidence>
<evidence type="ECO:0000256" key="2">
    <source>
        <dbReference type="ARBA" id="ARBA00022989"/>
    </source>
</evidence>
<keyword evidence="3 4" id="KW-0472">Membrane</keyword>
<feature type="transmembrane region" description="Helical" evidence="4">
    <location>
        <begin position="349"/>
        <end position="372"/>
    </location>
</feature>
<feature type="transmembrane region" description="Helical" evidence="4">
    <location>
        <begin position="21"/>
        <end position="44"/>
    </location>
</feature>
<dbReference type="Pfam" id="PF07690">
    <property type="entry name" value="MFS_1"/>
    <property type="match status" value="1"/>
</dbReference>
<accession>A0A6J4IV88</accession>